<proteinExistence type="predicted"/>
<dbReference type="Proteomes" id="UP000689129">
    <property type="component" value="Unassembled WGS sequence"/>
</dbReference>
<feature type="region of interest" description="Disordered" evidence="1">
    <location>
        <begin position="1"/>
        <end position="92"/>
    </location>
</feature>
<evidence type="ECO:0000313" key="2">
    <source>
        <dbReference type="EMBL" id="KAG7112933.1"/>
    </source>
</evidence>
<evidence type="ECO:0000313" key="3">
    <source>
        <dbReference type="Proteomes" id="UP000689129"/>
    </source>
</evidence>
<feature type="compositionally biased region" description="Polar residues" evidence="1">
    <location>
        <begin position="7"/>
        <end position="40"/>
    </location>
</feature>
<accession>A0A8I3AIL9</accession>
<protein>
    <submittedName>
        <fullName evidence="2">Uncharacterized protein</fullName>
    </submittedName>
</protein>
<feature type="compositionally biased region" description="Gly residues" evidence="1">
    <location>
        <begin position="83"/>
        <end position="92"/>
    </location>
</feature>
<gene>
    <name evidence="2" type="ORF">HYQ45_017058</name>
</gene>
<organism evidence="2 3">
    <name type="scientific">Verticillium longisporum</name>
    <name type="common">Verticillium dahliae var. longisporum</name>
    <dbReference type="NCBI Taxonomy" id="100787"/>
    <lineage>
        <taxon>Eukaryota</taxon>
        <taxon>Fungi</taxon>
        <taxon>Dikarya</taxon>
        <taxon>Ascomycota</taxon>
        <taxon>Pezizomycotina</taxon>
        <taxon>Sordariomycetes</taxon>
        <taxon>Hypocreomycetidae</taxon>
        <taxon>Glomerellales</taxon>
        <taxon>Plectosphaerellaceae</taxon>
        <taxon>Verticillium</taxon>
    </lineage>
</organism>
<comment type="caution">
    <text evidence="2">The sequence shown here is derived from an EMBL/GenBank/DDBJ whole genome shotgun (WGS) entry which is preliminary data.</text>
</comment>
<reference evidence="2" key="1">
    <citation type="journal article" date="2021" name="Mol. Plant Pathol.">
        <title>A 20-kb lineage-specific genomic region tames virulence in pathogenic amphidiploid Verticillium longisporum.</title>
        <authorList>
            <person name="Harting R."/>
            <person name="Starke J."/>
            <person name="Kusch H."/>
            <person name="Poggeler S."/>
            <person name="Maurus I."/>
            <person name="Schluter R."/>
            <person name="Landesfeind M."/>
            <person name="Bulla I."/>
            <person name="Nowrousian M."/>
            <person name="de Jonge R."/>
            <person name="Stahlhut G."/>
            <person name="Hoff K.J."/>
            <person name="Asshauer K.P."/>
            <person name="Thurmer A."/>
            <person name="Stanke M."/>
            <person name="Daniel R."/>
            <person name="Morgenstern B."/>
            <person name="Thomma B.P.H.J."/>
            <person name="Kronstad J.W."/>
            <person name="Braus-Stromeyer S.A."/>
            <person name="Braus G.H."/>
        </authorList>
    </citation>
    <scope>NUCLEOTIDE SEQUENCE</scope>
    <source>
        <strain evidence="2">Vl32</strain>
    </source>
</reference>
<evidence type="ECO:0000256" key="1">
    <source>
        <dbReference type="SAM" id="MobiDB-lite"/>
    </source>
</evidence>
<dbReference type="OrthoDB" id="5243826at2759"/>
<dbReference type="AlphaFoldDB" id="A0A8I3AIL9"/>
<name>A0A8I3AIL9_VERLO</name>
<sequence length="92" mass="9744">MQHHPAPSTQHPAPSTQHPAPSTQHPAPSTQHPAPSTQHPAPSKHPAVAEGCRRLLMLHVSHSPYGSRPQILSKPEPETDATDGGGFPTPPK</sequence>
<dbReference type="EMBL" id="JAEMWZ010000541">
    <property type="protein sequence ID" value="KAG7112933.1"/>
    <property type="molecule type" value="Genomic_DNA"/>
</dbReference>